<evidence type="ECO:0000313" key="4">
    <source>
        <dbReference type="Proteomes" id="UP000827892"/>
    </source>
</evidence>
<feature type="region of interest" description="Disordered" evidence="1">
    <location>
        <begin position="52"/>
        <end position="83"/>
    </location>
</feature>
<feature type="chain" id="PRO_5042230689" evidence="2">
    <location>
        <begin position="22"/>
        <end position="167"/>
    </location>
</feature>
<sequence length="167" mass="19254">MFKALLVTAVIFVALYFYSLGRNTSGQRATHDVSVGNDSNSYETVVLPHLSWGPLKGTGKDQKGQNEDDKSQTQKPRKGKYKISRQQLSTLSRMFLVMEDDEYNQLEHGKFGKGFYDSHGFQKRSLAIGRAPWRPEKRSHFGPWLNSWDGHNMIHSAHLRQLRRIKF</sequence>
<reference evidence="3 4" key="1">
    <citation type="submission" date="2022-05" db="EMBL/GenBank/DDBJ databases">
        <title>Chromosome-level reference genomes for two strains of Caenorhabditis briggsae: an improved platform for comparative genomics.</title>
        <authorList>
            <person name="Stevens L."/>
            <person name="Andersen E.C."/>
        </authorList>
    </citation>
    <scope>NUCLEOTIDE SEQUENCE [LARGE SCALE GENOMIC DNA]</scope>
    <source>
        <strain evidence="3">QX1410_ONT</strain>
        <tissue evidence="3">Whole-organism</tissue>
    </source>
</reference>
<dbReference type="AlphaFoldDB" id="A0AAE9CTT2"/>
<evidence type="ECO:0000256" key="1">
    <source>
        <dbReference type="SAM" id="MobiDB-lite"/>
    </source>
</evidence>
<organism evidence="3 4">
    <name type="scientific">Caenorhabditis briggsae</name>
    <dbReference type="NCBI Taxonomy" id="6238"/>
    <lineage>
        <taxon>Eukaryota</taxon>
        <taxon>Metazoa</taxon>
        <taxon>Ecdysozoa</taxon>
        <taxon>Nematoda</taxon>
        <taxon>Chromadorea</taxon>
        <taxon>Rhabditida</taxon>
        <taxon>Rhabditina</taxon>
        <taxon>Rhabditomorpha</taxon>
        <taxon>Rhabditoidea</taxon>
        <taxon>Rhabditidae</taxon>
        <taxon>Peloderinae</taxon>
        <taxon>Caenorhabditis</taxon>
    </lineage>
</organism>
<keyword evidence="2" id="KW-0732">Signal</keyword>
<feature type="compositionally biased region" description="Basic and acidic residues" evidence="1">
    <location>
        <begin position="58"/>
        <end position="72"/>
    </location>
</feature>
<dbReference type="Proteomes" id="UP000827892">
    <property type="component" value="Chromosome X"/>
</dbReference>
<name>A0AAE9CTT2_CAEBR</name>
<evidence type="ECO:0000256" key="2">
    <source>
        <dbReference type="SAM" id="SignalP"/>
    </source>
</evidence>
<protein>
    <submittedName>
        <fullName evidence="3">Uncharacterized protein</fullName>
    </submittedName>
</protein>
<evidence type="ECO:0000313" key="3">
    <source>
        <dbReference type="EMBL" id="ULT80726.1"/>
    </source>
</evidence>
<dbReference type="EMBL" id="CP090896">
    <property type="protein sequence ID" value="ULT80726.1"/>
    <property type="molecule type" value="Genomic_DNA"/>
</dbReference>
<feature type="signal peptide" evidence="2">
    <location>
        <begin position="1"/>
        <end position="21"/>
    </location>
</feature>
<accession>A0AAE9CTT2</accession>
<proteinExistence type="predicted"/>
<gene>
    <name evidence="3" type="ORF">L3Y34_010938</name>
</gene>